<evidence type="ECO:0000256" key="1">
    <source>
        <dbReference type="SAM" id="Phobius"/>
    </source>
</evidence>
<proteinExistence type="predicted"/>
<evidence type="ECO:0000313" key="2">
    <source>
        <dbReference type="EMBL" id="OGZ87530.1"/>
    </source>
</evidence>
<keyword evidence="1" id="KW-1133">Transmembrane helix</keyword>
<feature type="transmembrane region" description="Helical" evidence="1">
    <location>
        <begin position="39"/>
        <end position="57"/>
    </location>
</feature>
<dbReference type="Proteomes" id="UP000178935">
    <property type="component" value="Unassembled WGS sequence"/>
</dbReference>
<sequence length="250" mass="29087">MAGQLQKNLLPRFIKIIAYMKIHEIIVKLQNLTDQQKKIIIIVIVLILAFIFGFFWIRSATERLNKLGEATKDIKLSEIDLPKLELPDNQIKNTEIEDWQNLKFSSYGGFEIKYPGDWTHRIYDSGIALQPNNKFEIGYEPINIGFYERGSDYCSIPFDEYVKKAGIYEIQDFDSLNEFKELKTIDGFKIYQAKWNILSAGEGENIKISLPITYFGINNENLCGGFEAFLNNEEFIDIYNKIISTFRFTK</sequence>
<gene>
    <name evidence="2" type="ORF">A2561_00885</name>
</gene>
<keyword evidence="1" id="KW-0812">Transmembrane</keyword>
<protein>
    <submittedName>
        <fullName evidence="2">Uncharacterized protein</fullName>
    </submittedName>
</protein>
<dbReference type="EMBL" id="MHPU01000042">
    <property type="protein sequence ID" value="OGZ87530.1"/>
    <property type="molecule type" value="Genomic_DNA"/>
</dbReference>
<name>A0A1G2JMJ6_9BACT</name>
<accession>A0A1G2JMJ6</accession>
<comment type="caution">
    <text evidence="2">The sequence shown here is derived from an EMBL/GenBank/DDBJ whole genome shotgun (WGS) entry which is preliminary data.</text>
</comment>
<reference evidence="2 3" key="1">
    <citation type="journal article" date="2016" name="Nat. Commun.">
        <title>Thousands of microbial genomes shed light on interconnected biogeochemical processes in an aquifer system.</title>
        <authorList>
            <person name="Anantharaman K."/>
            <person name="Brown C.T."/>
            <person name="Hug L.A."/>
            <person name="Sharon I."/>
            <person name="Castelle C.J."/>
            <person name="Probst A.J."/>
            <person name="Thomas B.C."/>
            <person name="Singh A."/>
            <person name="Wilkins M.J."/>
            <person name="Karaoz U."/>
            <person name="Brodie E.L."/>
            <person name="Williams K.H."/>
            <person name="Hubbard S.S."/>
            <person name="Banfield J.F."/>
        </authorList>
    </citation>
    <scope>NUCLEOTIDE SEQUENCE [LARGE SCALE GENOMIC DNA]</scope>
</reference>
<keyword evidence="1" id="KW-0472">Membrane</keyword>
<organism evidence="2 3">
    <name type="scientific">Candidatus Staskawiczbacteria bacterium RIFOXYD1_FULL_32_13</name>
    <dbReference type="NCBI Taxonomy" id="1802234"/>
    <lineage>
        <taxon>Bacteria</taxon>
        <taxon>Candidatus Staskawicziibacteriota</taxon>
    </lineage>
</organism>
<dbReference type="AlphaFoldDB" id="A0A1G2JMJ6"/>
<evidence type="ECO:0000313" key="3">
    <source>
        <dbReference type="Proteomes" id="UP000178935"/>
    </source>
</evidence>